<comment type="caution">
    <text evidence="2">The sequence shown here is derived from an EMBL/GenBank/DDBJ whole genome shotgun (WGS) entry which is preliminary data.</text>
</comment>
<dbReference type="Gene3D" id="1.10.10.10">
    <property type="entry name" value="Winged helix-like DNA-binding domain superfamily/Winged helix DNA-binding domain"/>
    <property type="match status" value="1"/>
</dbReference>
<dbReference type="PROSITE" id="PS50995">
    <property type="entry name" value="HTH_MARR_2"/>
    <property type="match status" value="1"/>
</dbReference>
<dbReference type="SMART" id="SM00347">
    <property type="entry name" value="HTH_MARR"/>
    <property type="match status" value="1"/>
</dbReference>
<dbReference type="InterPro" id="IPR000835">
    <property type="entry name" value="HTH_MarR-typ"/>
</dbReference>
<evidence type="ECO:0000259" key="1">
    <source>
        <dbReference type="PROSITE" id="PS50995"/>
    </source>
</evidence>
<dbReference type="Pfam" id="PF01047">
    <property type="entry name" value="MarR"/>
    <property type="match status" value="1"/>
</dbReference>
<accession>A0A5C4LEI3</accession>
<evidence type="ECO:0000313" key="2">
    <source>
        <dbReference type="EMBL" id="TNC11034.1"/>
    </source>
</evidence>
<sequence length="160" mass="17399">MNAPRATPAPLPDPEPEVDAEAIRTYRVEDQIGYLVRRAHQRASSIFEAVMRDFSVTPVQFAVLCKLHDLGPTSQNQVGRLVGVDPATMFGVARRLTSRGLIRPTADDTDARLVLLALTDIGFGVIEAMKNRGPEVTARTLAPLTPAEADMLVRLIGRLG</sequence>
<dbReference type="GO" id="GO:0003700">
    <property type="term" value="F:DNA-binding transcription factor activity"/>
    <property type="evidence" value="ECO:0007669"/>
    <property type="project" value="InterPro"/>
</dbReference>
<name>A0A5C4LEI3_9HYPH</name>
<proteinExistence type="predicted"/>
<dbReference type="RefSeq" id="WP_139037643.1">
    <property type="nucleotide sequence ID" value="NZ_VDDA01000010.1"/>
</dbReference>
<dbReference type="InterPro" id="IPR036390">
    <property type="entry name" value="WH_DNA-bd_sf"/>
</dbReference>
<dbReference type="InterPro" id="IPR039422">
    <property type="entry name" value="MarR/SlyA-like"/>
</dbReference>
<dbReference type="OrthoDB" id="9814496at2"/>
<dbReference type="GO" id="GO:0006950">
    <property type="term" value="P:response to stress"/>
    <property type="evidence" value="ECO:0007669"/>
    <property type="project" value="TreeGrafter"/>
</dbReference>
<dbReference type="PANTHER" id="PTHR33164:SF95">
    <property type="entry name" value="TRANSCRIPTIONAL REGULATOR"/>
    <property type="match status" value="1"/>
</dbReference>
<dbReference type="PANTHER" id="PTHR33164">
    <property type="entry name" value="TRANSCRIPTIONAL REGULATOR, MARR FAMILY"/>
    <property type="match status" value="1"/>
</dbReference>
<dbReference type="EMBL" id="VDDA01000010">
    <property type="protein sequence ID" value="TNC11034.1"/>
    <property type="molecule type" value="Genomic_DNA"/>
</dbReference>
<feature type="domain" description="HTH marR-type" evidence="1">
    <location>
        <begin position="29"/>
        <end position="160"/>
    </location>
</feature>
<reference evidence="2 3" key="1">
    <citation type="submission" date="2019-06" db="EMBL/GenBank/DDBJ databases">
        <title>Genome of Methylobacterium sp. 17Sr1-39.</title>
        <authorList>
            <person name="Seo T."/>
        </authorList>
    </citation>
    <scope>NUCLEOTIDE SEQUENCE [LARGE SCALE GENOMIC DNA]</scope>
    <source>
        <strain evidence="2 3">17Sr1-39</strain>
    </source>
</reference>
<dbReference type="InterPro" id="IPR036388">
    <property type="entry name" value="WH-like_DNA-bd_sf"/>
</dbReference>
<protein>
    <submittedName>
        <fullName evidence="2">MarR family transcriptional regulator</fullName>
    </submittedName>
</protein>
<dbReference type="Proteomes" id="UP000305267">
    <property type="component" value="Unassembled WGS sequence"/>
</dbReference>
<dbReference type="SUPFAM" id="SSF46785">
    <property type="entry name" value="Winged helix' DNA-binding domain"/>
    <property type="match status" value="1"/>
</dbReference>
<organism evidence="2 3">
    <name type="scientific">Methylobacterium terricola</name>
    <dbReference type="NCBI Taxonomy" id="2583531"/>
    <lineage>
        <taxon>Bacteria</taxon>
        <taxon>Pseudomonadati</taxon>
        <taxon>Pseudomonadota</taxon>
        <taxon>Alphaproteobacteria</taxon>
        <taxon>Hyphomicrobiales</taxon>
        <taxon>Methylobacteriaceae</taxon>
        <taxon>Methylobacterium</taxon>
    </lineage>
</organism>
<keyword evidence="3" id="KW-1185">Reference proteome</keyword>
<dbReference type="AlphaFoldDB" id="A0A5C4LEI3"/>
<gene>
    <name evidence="2" type="ORF">FF100_20745</name>
</gene>
<evidence type="ECO:0000313" key="3">
    <source>
        <dbReference type="Proteomes" id="UP000305267"/>
    </source>
</evidence>